<reference evidence="15 16" key="1">
    <citation type="journal article" date="2013" name="Nature">
        <title>Anaerobic oxidation of methane coupled to nitrate reduction in a novel archaeal lineage.</title>
        <authorList>
            <person name="Haroon M.F."/>
            <person name="Hu S."/>
            <person name="Shi Y."/>
            <person name="Imelfort M."/>
            <person name="Keller J."/>
            <person name="Hugenholtz P."/>
            <person name="Yuan Z."/>
            <person name="Tyson G.W."/>
        </authorList>
    </citation>
    <scope>NUCLEOTIDE SEQUENCE [LARGE SCALE GENOMIC DNA]</scope>
    <source>
        <strain evidence="15 16">ANME-2d</strain>
    </source>
</reference>
<comment type="catalytic activity">
    <reaction evidence="1 12">
        <text>ATP-independent breakage of single-stranded DNA, followed by passage and rejoining.</text>
        <dbReference type="EC" id="5.6.2.1"/>
    </reaction>
</comment>
<evidence type="ECO:0000313" key="15">
    <source>
        <dbReference type="EMBL" id="KCZ71825.1"/>
    </source>
</evidence>
<evidence type="ECO:0000256" key="7">
    <source>
        <dbReference type="ARBA" id="ARBA00022833"/>
    </source>
</evidence>
<dbReference type="EC" id="5.6.2.1" evidence="12"/>
<dbReference type="Pfam" id="PF01131">
    <property type="entry name" value="Topoisom_bac"/>
    <property type="match status" value="1"/>
</dbReference>
<evidence type="ECO:0000256" key="12">
    <source>
        <dbReference type="HAMAP-Rule" id="MF_00952"/>
    </source>
</evidence>
<dbReference type="InterPro" id="IPR003601">
    <property type="entry name" value="Topo_IA_2"/>
</dbReference>
<comment type="function">
    <text evidence="12">Releases the supercoiling and torsional tension of DNA, which is introduced during the DNA replication and transcription, by transiently cleaving and rejoining one strand of the DNA duplex. Introduces a single-strand break via transesterification at a target site in duplex DNA. The scissile phosphodiester is attacked by the catalytic tyrosine of the enzyme, resulting in the formation of a DNA-(5'-phosphotyrosyl)-enzyme intermediate and the expulsion of a 3'-OH DNA strand. The free DNA strand then undergoes passage around the unbroken strand, thus removing DNA supercoils. Finally, in the religation step, the DNA 3'-OH attacks the covalent intermediate to expel the active-site tyrosine and restore the DNA phosphodiester backbone.</text>
</comment>
<evidence type="ECO:0000256" key="10">
    <source>
        <dbReference type="ARBA" id="ARBA00023125"/>
    </source>
</evidence>
<evidence type="ECO:0000256" key="3">
    <source>
        <dbReference type="ARBA" id="ARBA00009446"/>
    </source>
</evidence>
<dbReference type="InterPro" id="IPR023405">
    <property type="entry name" value="Topo_IA_core_domain"/>
</dbReference>
<evidence type="ECO:0000256" key="5">
    <source>
        <dbReference type="ARBA" id="ARBA00022737"/>
    </source>
</evidence>
<comment type="caution">
    <text evidence="12">Lacks conserved residue(s) required for the propagation of feature annotation.</text>
</comment>
<dbReference type="Proteomes" id="UP000027153">
    <property type="component" value="Unassembled WGS sequence"/>
</dbReference>
<keyword evidence="11 12" id="KW-0413">Isomerase</keyword>
<dbReference type="InterPro" id="IPR003602">
    <property type="entry name" value="Topo_IA_DNA-bd_dom"/>
</dbReference>
<sequence length="677" mass="76388">MHLIITEKHDTAKRIAAILAENKPKKERISGVDTYQFDGRTVIGLSGHIVEVDFPKNYNNWQKTDLKDLIYADVLTTPTQANIVTALRKLGKEAEHLTIATDYDREGELIGVEALDIVKKVNPGVSADRVHYSTITPAEIKKAFTDPTKIDFNLAAAGESRQIIDLIWGAVLTRFLSLSSGRLGDKFLSVGRVQSPTLTIIVNREKERDVFVPVPYWELFATLVNGGEFRAQHIKGRFLDKAEAEQIKAKLGDTGIVKSITRGKRSEKPPVPFNTTEFLRAASTIGISAANAMRIAEYLYVNGYISYPRTDNTVYPSSLDTKGIIASFLNTEFNEYARKLLSGELVPTRGKKETTDHPPIHPATPVKRSELKDDEWKIYELVVRRFFATFAQETLWETMAVTVDISGEDFRANGARLIEAGWRWYYSYNVPEDRILPVLKEGQSLNVKEIDLVGKETQPPSRYGQGQLIKIMEKHGLGTKSTRHEIISKLYSRAYVHGNPLQPTKTAYAVIEALEKYANTITKPDMTGKLEQDMDEISEGRITEDYVIKESRDMLGGVFKDLFKNKELISESLRNGLYEDRIVGTCQKCSSDLIIRKSKKGSRFIGCSAYPNCNFILPLPRSGQIVVTDKQCKDHGLYLIRILNKGKRPWDIGCAHCNFNEWQKKLGEEKKATKEKK</sequence>
<dbReference type="Gene3D" id="3.30.65.10">
    <property type="entry name" value="Bacterial Topoisomerase I, domain 1"/>
    <property type="match status" value="1"/>
</dbReference>
<dbReference type="AlphaFoldDB" id="A0A062V8Y9"/>
<dbReference type="InterPro" id="IPR013498">
    <property type="entry name" value="Topo_IA_Znf"/>
</dbReference>
<feature type="region of interest" description="Interaction with DNA" evidence="12">
    <location>
        <begin position="189"/>
        <end position="194"/>
    </location>
</feature>
<dbReference type="RefSeq" id="WP_052368750.1">
    <property type="nucleotide sequence ID" value="NZ_JMIY01000004.1"/>
</dbReference>
<accession>A0A062V8Y9</accession>
<evidence type="ECO:0000313" key="16">
    <source>
        <dbReference type="Proteomes" id="UP000027153"/>
    </source>
</evidence>
<dbReference type="SMART" id="SM00437">
    <property type="entry name" value="TOP1Ac"/>
    <property type="match status" value="1"/>
</dbReference>
<dbReference type="InterPro" id="IPR006171">
    <property type="entry name" value="TOPRIM_dom"/>
</dbReference>
<keyword evidence="5" id="KW-0677">Repeat</keyword>
<protein>
    <recommendedName>
        <fullName evidence="12">DNA topoisomerase 1</fullName>
        <ecNumber evidence="12">5.6.2.1</ecNumber>
    </recommendedName>
    <alternativeName>
        <fullName evidence="12">DNA topoisomerase I</fullName>
    </alternativeName>
</protein>
<dbReference type="NCBIfam" id="TIGR01057">
    <property type="entry name" value="topA_arch"/>
    <property type="match status" value="1"/>
</dbReference>
<feature type="site" description="Interaction with DNA" evidence="12">
    <location>
        <position position="165"/>
    </location>
</feature>
<dbReference type="GO" id="GO:0006265">
    <property type="term" value="P:DNA topological change"/>
    <property type="evidence" value="ECO:0007669"/>
    <property type="project" value="UniProtKB-UniRule"/>
</dbReference>
<dbReference type="SUPFAM" id="SSF57783">
    <property type="entry name" value="Zinc beta-ribbon"/>
    <property type="match status" value="1"/>
</dbReference>
<evidence type="ECO:0000256" key="4">
    <source>
        <dbReference type="ARBA" id="ARBA00022723"/>
    </source>
</evidence>
<keyword evidence="8" id="KW-0460">Magnesium</keyword>
<dbReference type="Gene3D" id="1.10.290.10">
    <property type="entry name" value="Topoisomerase I, domain 4"/>
    <property type="match status" value="1"/>
</dbReference>
<evidence type="ECO:0000256" key="9">
    <source>
        <dbReference type="ARBA" id="ARBA00023029"/>
    </source>
</evidence>
<dbReference type="SUPFAM" id="SSF56712">
    <property type="entry name" value="Prokaryotic type I DNA topoisomerase"/>
    <property type="match status" value="1"/>
</dbReference>
<evidence type="ECO:0000256" key="6">
    <source>
        <dbReference type="ARBA" id="ARBA00022771"/>
    </source>
</evidence>
<dbReference type="InterPro" id="IPR013826">
    <property type="entry name" value="Topo_IA_cen_sub3"/>
</dbReference>
<comment type="caution">
    <text evidence="15">The sequence shown here is derived from an EMBL/GenBank/DDBJ whole genome shotgun (WGS) entry which is preliminary data.</text>
</comment>
<dbReference type="Pfam" id="PF01396">
    <property type="entry name" value="Zn_ribbon_Top1"/>
    <property type="match status" value="1"/>
</dbReference>
<feature type="active site" description="O-(5'-phospho-DNA)-tyrosine intermediate" evidence="12">
    <location>
        <position position="307"/>
    </location>
</feature>
<feature type="domain" description="Toprim" evidence="13">
    <location>
        <begin position="1"/>
        <end position="133"/>
    </location>
</feature>
<dbReference type="PRINTS" id="PR00417">
    <property type="entry name" value="PRTPISMRASEI"/>
</dbReference>
<dbReference type="CDD" id="cd03362">
    <property type="entry name" value="TOPRIM_TopoIA_TopoIII"/>
    <property type="match status" value="1"/>
</dbReference>
<keyword evidence="10 12" id="KW-0238">DNA-binding</keyword>
<dbReference type="GO" id="GO:0008270">
    <property type="term" value="F:zinc ion binding"/>
    <property type="evidence" value="ECO:0007669"/>
    <property type="project" value="UniProtKB-KW"/>
</dbReference>
<feature type="site" description="Interaction with DNA" evidence="12">
    <location>
        <position position="309"/>
    </location>
</feature>
<dbReference type="SMART" id="SM00436">
    <property type="entry name" value="TOP1Bc"/>
    <property type="match status" value="1"/>
</dbReference>
<dbReference type="PANTHER" id="PTHR11390">
    <property type="entry name" value="PROKARYOTIC DNA TOPOISOMERASE"/>
    <property type="match status" value="1"/>
</dbReference>
<dbReference type="PROSITE" id="PS50880">
    <property type="entry name" value="TOPRIM"/>
    <property type="match status" value="1"/>
</dbReference>
<dbReference type="PANTHER" id="PTHR11390:SF26">
    <property type="entry name" value="DNA TOPOISOMERASE 1"/>
    <property type="match status" value="1"/>
</dbReference>
<dbReference type="CDD" id="cd00186">
    <property type="entry name" value="TOP1Ac"/>
    <property type="match status" value="1"/>
</dbReference>
<dbReference type="InterPro" id="IPR013497">
    <property type="entry name" value="Topo_IA_cen"/>
</dbReference>
<organism evidence="15 16">
    <name type="scientific">Candidatus Methanoperedens nitratireducens</name>
    <dbReference type="NCBI Taxonomy" id="1392998"/>
    <lineage>
        <taxon>Archaea</taxon>
        <taxon>Methanobacteriati</taxon>
        <taxon>Methanobacteriota</taxon>
        <taxon>Stenosarchaea group</taxon>
        <taxon>Methanomicrobia</taxon>
        <taxon>Methanosarcinales</taxon>
        <taxon>ANME-2 cluster</taxon>
        <taxon>Candidatus Methanoperedentaceae</taxon>
        <taxon>Candidatus Methanoperedens</taxon>
    </lineage>
</organism>
<feature type="site" description="Interaction with DNA" evidence="12">
    <location>
        <position position="48"/>
    </location>
</feature>
<keyword evidence="16" id="KW-1185">Reference proteome</keyword>
<dbReference type="InterPro" id="IPR000380">
    <property type="entry name" value="Topo_IA"/>
</dbReference>
<dbReference type="InterPro" id="IPR005739">
    <property type="entry name" value="TopoI_arch"/>
</dbReference>
<feature type="domain" description="Topo IA-type catalytic" evidence="14">
    <location>
        <begin position="151"/>
        <end position="559"/>
    </location>
</feature>
<keyword evidence="7" id="KW-0862">Zinc</keyword>
<evidence type="ECO:0000256" key="8">
    <source>
        <dbReference type="ARBA" id="ARBA00022842"/>
    </source>
</evidence>
<dbReference type="NCBIfam" id="NF005555">
    <property type="entry name" value="PRK07220.1"/>
    <property type="match status" value="1"/>
</dbReference>
<dbReference type="SMART" id="SM00493">
    <property type="entry name" value="TOPRIM"/>
    <property type="match status" value="1"/>
</dbReference>
<gene>
    <name evidence="12" type="primary">topA</name>
    <name evidence="15" type="ORF">ANME2D_01880</name>
</gene>
<keyword evidence="9 12" id="KW-0799">Topoisomerase</keyword>
<dbReference type="EMBL" id="JMIY01000004">
    <property type="protein sequence ID" value="KCZ71825.1"/>
    <property type="molecule type" value="Genomic_DNA"/>
</dbReference>
<evidence type="ECO:0000256" key="1">
    <source>
        <dbReference type="ARBA" id="ARBA00000213"/>
    </source>
</evidence>
<dbReference type="InterPro" id="IPR034144">
    <property type="entry name" value="TOPRIM_TopoIII"/>
</dbReference>
<evidence type="ECO:0000256" key="2">
    <source>
        <dbReference type="ARBA" id="ARBA00001946"/>
    </source>
</evidence>
<feature type="site" description="Interaction with DNA" evidence="12">
    <location>
        <position position="161"/>
    </location>
</feature>
<dbReference type="OrthoDB" id="30963at2157"/>
<dbReference type="Gene3D" id="2.70.20.10">
    <property type="entry name" value="Topoisomerase I, domain 3"/>
    <property type="match status" value="1"/>
</dbReference>
<dbReference type="GO" id="GO:0006310">
    <property type="term" value="P:DNA recombination"/>
    <property type="evidence" value="ECO:0007669"/>
    <property type="project" value="TreeGrafter"/>
</dbReference>
<dbReference type="FunFam" id="1.10.290.10:FF:000003">
    <property type="entry name" value="DNA topoisomerase"/>
    <property type="match status" value="1"/>
</dbReference>
<dbReference type="PROSITE" id="PS52039">
    <property type="entry name" value="TOPO_IA_2"/>
    <property type="match status" value="1"/>
</dbReference>
<dbReference type="GO" id="GO:0005694">
    <property type="term" value="C:chromosome"/>
    <property type="evidence" value="ECO:0007669"/>
    <property type="project" value="InterPro"/>
</dbReference>
<dbReference type="GO" id="GO:0003917">
    <property type="term" value="F:DNA topoisomerase type I (single strand cut, ATP-independent) activity"/>
    <property type="evidence" value="ECO:0007669"/>
    <property type="project" value="UniProtKB-UniRule"/>
</dbReference>
<dbReference type="InterPro" id="IPR028612">
    <property type="entry name" value="Topoisom_1_IA"/>
</dbReference>
<evidence type="ECO:0000256" key="11">
    <source>
        <dbReference type="ARBA" id="ARBA00023235"/>
    </source>
</evidence>
<dbReference type="GO" id="GO:0006281">
    <property type="term" value="P:DNA repair"/>
    <property type="evidence" value="ECO:0007669"/>
    <property type="project" value="TreeGrafter"/>
</dbReference>
<feature type="site" description="Interaction with DNA" evidence="12">
    <location>
        <position position="493"/>
    </location>
</feature>
<dbReference type="Gene3D" id="3.40.50.140">
    <property type="match status" value="1"/>
</dbReference>
<dbReference type="InterPro" id="IPR013824">
    <property type="entry name" value="Topo_IA_cen_sub1"/>
</dbReference>
<dbReference type="InterPro" id="IPR013825">
    <property type="entry name" value="Topo_IA_cen_sub2"/>
</dbReference>
<evidence type="ECO:0000259" key="14">
    <source>
        <dbReference type="PROSITE" id="PS52039"/>
    </source>
</evidence>
<evidence type="ECO:0000259" key="13">
    <source>
        <dbReference type="PROSITE" id="PS50880"/>
    </source>
</evidence>
<keyword evidence="4" id="KW-0479">Metal-binding</keyword>
<keyword evidence="6" id="KW-0863">Zinc-finger</keyword>
<dbReference type="Pfam" id="PF01751">
    <property type="entry name" value="Toprim"/>
    <property type="match status" value="1"/>
</dbReference>
<comment type="similarity">
    <text evidence="3 12">Belongs to the type IA topoisomerase family.</text>
</comment>
<dbReference type="PATRIC" id="fig|1392998.3.peg.1881"/>
<comment type="cofactor">
    <cofactor evidence="2">
        <name>Mg(2+)</name>
        <dbReference type="ChEBI" id="CHEBI:18420"/>
    </cofactor>
</comment>
<dbReference type="Gene3D" id="1.10.460.10">
    <property type="entry name" value="Topoisomerase I, domain 2"/>
    <property type="match status" value="1"/>
</dbReference>
<dbReference type="GO" id="GO:0003677">
    <property type="term" value="F:DNA binding"/>
    <property type="evidence" value="ECO:0007669"/>
    <property type="project" value="UniProtKB-KW"/>
</dbReference>
<dbReference type="HAMAP" id="MF_00952">
    <property type="entry name" value="Topoisom_1_prok"/>
    <property type="match status" value="1"/>
</dbReference>
<proteinExistence type="inferred from homology"/>
<comment type="subunit">
    <text evidence="12">Monomer.</text>
</comment>
<name>A0A062V8Y9_9EURY</name>